<keyword evidence="6" id="KW-0645">Protease</keyword>
<comment type="catalytic activity">
    <reaction evidence="1 6">
        <text>Cleavage of hydrophobic, N-terminal signal or leader sequences from secreted and periplasmic proteins.</text>
        <dbReference type="EC" id="3.4.21.89"/>
    </reaction>
</comment>
<accession>A0ABN3PBJ3</accession>
<dbReference type="InterPro" id="IPR019533">
    <property type="entry name" value="Peptidase_S26"/>
</dbReference>
<evidence type="ECO:0000256" key="3">
    <source>
        <dbReference type="ARBA" id="ARBA00009370"/>
    </source>
</evidence>
<proteinExistence type="inferred from homology"/>
<dbReference type="PROSITE" id="PS00761">
    <property type="entry name" value="SPASE_I_3"/>
    <property type="match status" value="1"/>
</dbReference>
<protein>
    <recommendedName>
        <fullName evidence="4 6">Signal peptidase I</fullName>
        <ecNumber evidence="4 6">3.4.21.89</ecNumber>
    </recommendedName>
</protein>
<dbReference type="Pfam" id="PF10502">
    <property type="entry name" value="Peptidase_S26"/>
    <property type="match status" value="1"/>
</dbReference>
<feature type="transmembrane region" description="Helical" evidence="6">
    <location>
        <begin position="289"/>
        <end position="309"/>
    </location>
</feature>
<comment type="subcellular location">
    <subcellularLocation>
        <location evidence="2">Cell membrane</location>
        <topology evidence="2">Single-pass type II membrane protein</topology>
    </subcellularLocation>
    <subcellularLocation>
        <location evidence="6">Membrane</location>
        <topology evidence="6">Single-pass type II membrane protein</topology>
    </subcellularLocation>
</comment>
<keyword evidence="6" id="KW-0812">Transmembrane</keyword>
<evidence type="ECO:0000256" key="7">
    <source>
        <dbReference type="SAM" id="MobiDB-lite"/>
    </source>
</evidence>
<evidence type="ECO:0000256" key="6">
    <source>
        <dbReference type="RuleBase" id="RU362042"/>
    </source>
</evidence>
<evidence type="ECO:0000256" key="4">
    <source>
        <dbReference type="ARBA" id="ARBA00013208"/>
    </source>
</evidence>
<evidence type="ECO:0000256" key="2">
    <source>
        <dbReference type="ARBA" id="ARBA00004401"/>
    </source>
</evidence>
<comment type="caution">
    <text evidence="9">The sequence shown here is derived from an EMBL/GenBank/DDBJ whole genome shotgun (WGS) entry which is preliminary data.</text>
</comment>
<sequence>MRSEPEGAAPEHNQPVNPTRTPDAPANGAAPEAREDGTTAADDADDVPPDADSGDSSGKSKKQGAFWKELPVLIGVALVLALVIKTFVVQAFYIPSGSMENTLLVGDRVLVNKLVYHTRDIERGDVVVFSGLDSWDSEVDIAEPTNPVSKVLRAIGRTFGVVPGEKDYIKRVIGVPGDRVKCCDAQGRVTVNGAPLDEKSYLYTDPETKEQNKPSDIPFDVTVGKGQLWVMGDHRELSYDSRAHRGDPGGGTIPASRVIGRAFVIVWPLNRLDTLPIPKAFDRPALNQAAGATLPAALGLIGAIPITLIHRRLRRR</sequence>
<evidence type="ECO:0000259" key="8">
    <source>
        <dbReference type="Pfam" id="PF10502"/>
    </source>
</evidence>
<dbReference type="RefSeq" id="WP_344536904.1">
    <property type="nucleotide sequence ID" value="NZ_BAAATD010000001.1"/>
</dbReference>
<feature type="compositionally biased region" description="Acidic residues" evidence="7">
    <location>
        <begin position="42"/>
        <end position="53"/>
    </location>
</feature>
<feature type="region of interest" description="Disordered" evidence="7">
    <location>
        <begin position="1"/>
        <end position="62"/>
    </location>
</feature>
<dbReference type="NCBIfam" id="TIGR02227">
    <property type="entry name" value="sigpep_I_bact"/>
    <property type="match status" value="1"/>
</dbReference>
<evidence type="ECO:0000256" key="1">
    <source>
        <dbReference type="ARBA" id="ARBA00000677"/>
    </source>
</evidence>
<feature type="transmembrane region" description="Helical" evidence="6">
    <location>
        <begin position="70"/>
        <end position="93"/>
    </location>
</feature>
<dbReference type="Gene3D" id="2.10.109.10">
    <property type="entry name" value="Umud Fragment, subunit A"/>
    <property type="match status" value="1"/>
</dbReference>
<comment type="caution">
    <text evidence="6">Lacks conserved residue(s) required for the propagation of feature annotation.</text>
</comment>
<keyword evidence="6" id="KW-0472">Membrane</keyword>
<name>A0ABN3PBJ3_9ACTN</name>
<keyword evidence="10" id="KW-1185">Reference proteome</keyword>
<reference evidence="10" key="1">
    <citation type="journal article" date="2019" name="Int. J. Syst. Evol. Microbiol.">
        <title>The Global Catalogue of Microorganisms (GCM) 10K type strain sequencing project: providing services to taxonomists for standard genome sequencing and annotation.</title>
        <authorList>
            <consortium name="The Broad Institute Genomics Platform"/>
            <consortium name="The Broad Institute Genome Sequencing Center for Infectious Disease"/>
            <person name="Wu L."/>
            <person name="Ma J."/>
        </authorList>
    </citation>
    <scope>NUCLEOTIDE SEQUENCE [LARGE SCALE GENOMIC DNA]</scope>
    <source>
        <strain evidence="10">JCM 6833</strain>
    </source>
</reference>
<dbReference type="InterPro" id="IPR019758">
    <property type="entry name" value="Pept_S26A_signal_pept_1_CS"/>
</dbReference>
<dbReference type="SUPFAM" id="SSF51306">
    <property type="entry name" value="LexA/Signal peptidase"/>
    <property type="match status" value="1"/>
</dbReference>
<gene>
    <name evidence="9" type="ORF">GCM10010411_02930</name>
</gene>
<dbReference type="CDD" id="cd06530">
    <property type="entry name" value="S26_SPase_I"/>
    <property type="match status" value="1"/>
</dbReference>
<evidence type="ECO:0000313" key="9">
    <source>
        <dbReference type="EMBL" id="GAA2574442.1"/>
    </source>
</evidence>
<dbReference type="PANTHER" id="PTHR43390">
    <property type="entry name" value="SIGNAL PEPTIDASE I"/>
    <property type="match status" value="1"/>
</dbReference>
<evidence type="ECO:0000256" key="5">
    <source>
        <dbReference type="ARBA" id="ARBA00022801"/>
    </source>
</evidence>
<keyword evidence="5 6" id="KW-0378">Hydrolase</keyword>
<dbReference type="Proteomes" id="UP001501509">
    <property type="component" value="Unassembled WGS sequence"/>
</dbReference>
<dbReference type="EC" id="3.4.21.89" evidence="4 6"/>
<dbReference type="InterPro" id="IPR036286">
    <property type="entry name" value="LexA/Signal_pep-like_sf"/>
</dbReference>
<dbReference type="PRINTS" id="PR00727">
    <property type="entry name" value="LEADERPTASE"/>
</dbReference>
<organism evidence="9 10">
    <name type="scientific">Actinomadura fulvescens</name>
    <dbReference type="NCBI Taxonomy" id="46160"/>
    <lineage>
        <taxon>Bacteria</taxon>
        <taxon>Bacillati</taxon>
        <taxon>Actinomycetota</taxon>
        <taxon>Actinomycetes</taxon>
        <taxon>Streptosporangiales</taxon>
        <taxon>Thermomonosporaceae</taxon>
        <taxon>Actinomadura</taxon>
    </lineage>
</organism>
<evidence type="ECO:0000313" key="10">
    <source>
        <dbReference type="Proteomes" id="UP001501509"/>
    </source>
</evidence>
<comment type="similarity">
    <text evidence="3 6">Belongs to the peptidase S26 family.</text>
</comment>
<dbReference type="InterPro" id="IPR000223">
    <property type="entry name" value="Pept_S26A_signal_pept_1"/>
</dbReference>
<keyword evidence="6" id="KW-1133">Transmembrane helix</keyword>
<feature type="domain" description="Peptidase S26" evidence="8">
    <location>
        <begin position="68"/>
        <end position="267"/>
    </location>
</feature>
<dbReference type="EMBL" id="BAAATD010000001">
    <property type="protein sequence ID" value="GAA2574442.1"/>
    <property type="molecule type" value="Genomic_DNA"/>
</dbReference>
<dbReference type="PANTHER" id="PTHR43390:SF1">
    <property type="entry name" value="CHLOROPLAST PROCESSING PEPTIDASE"/>
    <property type="match status" value="1"/>
</dbReference>